<comment type="caution">
    <text evidence="6">The sequence shown here is derived from an EMBL/GenBank/DDBJ whole genome shotgun (WGS) entry which is preliminary data.</text>
</comment>
<protein>
    <recommendedName>
        <fullName evidence="5">Carboxylesterase type B domain-containing protein</fullName>
    </recommendedName>
</protein>
<dbReference type="PANTHER" id="PTHR43142">
    <property type="entry name" value="CARBOXYLIC ESTER HYDROLASE"/>
    <property type="match status" value="1"/>
</dbReference>
<sequence>LFNRVISQSGTGLGYWALAPNDQGVRNAKKLALSFNCSITSSEKMVKCLKNVDASDITERQHAFYEWFVDPAIPFRPVIETNTTNAFLAEDPAEIIRSGKAAKVPFLTGITAQDGAFRSSVFFGMPHLLDELNANFSRIAPFVFLYDEIATDTDYVTRKIKEFYFANETITNFSRTELTDLFTDCWFLTGANNALWLHLNYTDQPVYYYVFGYRGNYSYASWSEVDSYDYGVSHTDDLLYLFSPQAVFPDYEPSASDNRVRDILTELWVNFATFGSPTPALQKSEEWKPVESTNLEYYFITNDTHMDEKRYWNRTQFWKTLPLK</sequence>
<dbReference type="AlphaFoldDB" id="A0A8K0GJI3"/>
<dbReference type="InterPro" id="IPR029058">
    <property type="entry name" value="AB_hydrolase_fold"/>
</dbReference>
<keyword evidence="7" id="KW-1185">Reference proteome</keyword>
<comment type="similarity">
    <text evidence="1">Belongs to the type-B carboxylesterase/lipase family.</text>
</comment>
<name>A0A8K0GJI3_IGNLU</name>
<keyword evidence="2" id="KW-0719">Serine esterase</keyword>
<dbReference type="Gene3D" id="3.40.50.1820">
    <property type="entry name" value="alpha/beta hydrolase"/>
    <property type="match status" value="1"/>
</dbReference>
<dbReference type="Proteomes" id="UP000801492">
    <property type="component" value="Unassembled WGS sequence"/>
</dbReference>
<organism evidence="6 7">
    <name type="scientific">Ignelater luminosus</name>
    <name type="common">Cucubano</name>
    <name type="synonym">Pyrophorus luminosus</name>
    <dbReference type="NCBI Taxonomy" id="2038154"/>
    <lineage>
        <taxon>Eukaryota</taxon>
        <taxon>Metazoa</taxon>
        <taxon>Ecdysozoa</taxon>
        <taxon>Arthropoda</taxon>
        <taxon>Hexapoda</taxon>
        <taxon>Insecta</taxon>
        <taxon>Pterygota</taxon>
        <taxon>Neoptera</taxon>
        <taxon>Endopterygota</taxon>
        <taxon>Coleoptera</taxon>
        <taxon>Polyphaga</taxon>
        <taxon>Elateriformia</taxon>
        <taxon>Elateroidea</taxon>
        <taxon>Elateridae</taxon>
        <taxon>Agrypninae</taxon>
        <taxon>Pyrophorini</taxon>
        <taxon>Ignelater</taxon>
    </lineage>
</organism>
<proteinExistence type="inferred from homology"/>
<gene>
    <name evidence="6" type="ORF">ILUMI_06038</name>
</gene>
<dbReference type="InterPro" id="IPR002018">
    <property type="entry name" value="CarbesteraseB"/>
</dbReference>
<evidence type="ECO:0000256" key="1">
    <source>
        <dbReference type="ARBA" id="ARBA00005964"/>
    </source>
</evidence>
<evidence type="ECO:0000256" key="3">
    <source>
        <dbReference type="ARBA" id="ARBA00022801"/>
    </source>
</evidence>
<dbReference type="PANTHER" id="PTHR43142:SF1">
    <property type="entry name" value="CARBOXYLIC ESTER HYDROLASE"/>
    <property type="match status" value="1"/>
</dbReference>
<dbReference type="SUPFAM" id="SSF53474">
    <property type="entry name" value="alpha/beta-Hydrolases"/>
    <property type="match status" value="1"/>
</dbReference>
<evidence type="ECO:0000256" key="2">
    <source>
        <dbReference type="ARBA" id="ARBA00022487"/>
    </source>
</evidence>
<keyword evidence="4" id="KW-0325">Glycoprotein</keyword>
<accession>A0A8K0GJI3</accession>
<feature type="non-terminal residue" evidence="6">
    <location>
        <position position="1"/>
    </location>
</feature>
<dbReference type="OrthoDB" id="6767738at2759"/>
<evidence type="ECO:0000256" key="4">
    <source>
        <dbReference type="ARBA" id="ARBA00023180"/>
    </source>
</evidence>
<reference evidence="6" key="1">
    <citation type="submission" date="2019-08" db="EMBL/GenBank/DDBJ databases">
        <title>The genome of the North American firefly Photinus pyralis.</title>
        <authorList>
            <consortium name="Photinus pyralis genome working group"/>
            <person name="Fallon T.R."/>
            <person name="Sander Lower S.E."/>
            <person name="Weng J.-K."/>
        </authorList>
    </citation>
    <scope>NUCLEOTIDE SEQUENCE</scope>
    <source>
        <strain evidence="6">TRF0915ILg1</strain>
        <tissue evidence="6">Whole body</tissue>
    </source>
</reference>
<evidence type="ECO:0000313" key="7">
    <source>
        <dbReference type="Proteomes" id="UP000801492"/>
    </source>
</evidence>
<dbReference type="Pfam" id="PF00135">
    <property type="entry name" value="COesterase"/>
    <property type="match status" value="1"/>
</dbReference>
<evidence type="ECO:0000259" key="5">
    <source>
        <dbReference type="Pfam" id="PF00135"/>
    </source>
</evidence>
<feature type="domain" description="Carboxylesterase type B" evidence="5">
    <location>
        <begin position="1"/>
        <end position="318"/>
    </location>
</feature>
<dbReference type="GO" id="GO:0052689">
    <property type="term" value="F:carboxylic ester hydrolase activity"/>
    <property type="evidence" value="ECO:0007669"/>
    <property type="project" value="UniProtKB-KW"/>
</dbReference>
<evidence type="ECO:0000313" key="6">
    <source>
        <dbReference type="EMBL" id="KAF2900148.1"/>
    </source>
</evidence>
<dbReference type="EMBL" id="VTPC01002357">
    <property type="protein sequence ID" value="KAF2900148.1"/>
    <property type="molecule type" value="Genomic_DNA"/>
</dbReference>
<keyword evidence="3" id="KW-0378">Hydrolase</keyword>